<dbReference type="CDD" id="cd06530">
    <property type="entry name" value="S26_SPase_I"/>
    <property type="match status" value="2"/>
</dbReference>
<feature type="transmembrane region" description="Helical" evidence="7">
    <location>
        <begin position="6"/>
        <end position="25"/>
    </location>
</feature>
<evidence type="ECO:0000256" key="3">
    <source>
        <dbReference type="ARBA" id="ARBA00013208"/>
    </source>
</evidence>
<dbReference type="OrthoDB" id="9802919at2"/>
<feature type="active site" evidence="6">
    <location>
        <position position="153"/>
    </location>
</feature>
<dbReference type="InterPro" id="IPR019533">
    <property type="entry name" value="Peptidase_S26"/>
</dbReference>
<keyword evidence="7" id="KW-1133">Transmembrane helix</keyword>
<keyword evidence="10" id="KW-1185">Reference proteome</keyword>
<proteinExistence type="inferred from homology"/>
<dbReference type="Pfam" id="PF18936">
    <property type="entry name" value="DUF5684"/>
    <property type="match status" value="1"/>
</dbReference>
<evidence type="ECO:0000259" key="8">
    <source>
        <dbReference type="Pfam" id="PF10502"/>
    </source>
</evidence>
<dbReference type="InterPro" id="IPR000223">
    <property type="entry name" value="Pept_S26A_signal_pept_1"/>
</dbReference>
<organism evidence="9 10">
    <name type="scientific">Avrilella dinanensis</name>
    <dbReference type="NCBI Taxonomy" id="2008672"/>
    <lineage>
        <taxon>Bacteria</taxon>
        <taxon>Pseudomonadati</taxon>
        <taxon>Bacteroidota</taxon>
        <taxon>Flavobacteriia</taxon>
        <taxon>Flavobacteriales</taxon>
        <taxon>Flavobacteriaceae</taxon>
        <taxon>Avrilella</taxon>
    </lineage>
</organism>
<evidence type="ECO:0000256" key="1">
    <source>
        <dbReference type="ARBA" id="ARBA00000677"/>
    </source>
</evidence>
<dbReference type="Pfam" id="PF10502">
    <property type="entry name" value="Peptidase_S26"/>
    <property type="match status" value="2"/>
</dbReference>
<feature type="transmembrane region" description="Helical" evidence="7">
    <location>
        <begin position="125"/>
        <end position="144"/>
    </location>
</feature>
<dbReference type="SUPFAM" id="SSF51306">
    <property type="entry name" value="LexA/Signal peptidase"/>
    <property type="match status" value="2"/>
</dbReference>
<keyword evidence="7" id="KW-0645">Protease</keyword>
<dbReference type="Gene3D" id="2.10.109.10">
    <property type="entry name" value="Umud Fragment, subunit A"/>
    <property type="match status" value="2"/>
</dbReference>
<evidence type="ECO:0000256" key="7">
    <source>
        <dbReference type="RuleBase" id="RU362042"/>
    </source>
</evidence>
<feature type="domain" description="Peptidase S26" evidence="8">
    <location>
        <begin position="399"/>
        <end position="474"/>
    </location>
</feature>
<dbReference type="PRINTS" id="PR00727">
    <property type="entry name" value="LEADERPTASE"/>
</dbReference>
<feature type="transmembrane region" description="Helical" evidence="7">
    <location>
        <begin position="86"/>
        <end position="104"/>
    </location>
</feature>
<comment type="caution">
    <text evidence="9">The sequence shown here is derived from an EMBL/GenBank/DDBJ whole genome shotgun (WGS) entry which is preliminary data.</text>
</comment>
<feature type="transmembrane region" description="Helical" evidence="7">
    <location>
        <begin position="507"/>
        <end position="525"/>
    </location>
</feature>
<dbReference type="AlphaFoldDB" id="A0A2M9R2F5"/>
<dbReference type="InterPro" id="IPR019758">
    <property type="entry name" value="Pept_S26A_signal_pept_1_CS"/>
</dbReference>
<comment type="similarity">
    <text evidence="2 7">Belongs to the peptidase S26 family.</text>
</comment>
<dbReference type="PANTHER" id="PTHR43390:SF1">
    <property type="entry name" value="CHLOROPLAST PROCESSING PEPTIDASE"/>
    <property type="match status" value="1"/>
</dbReference>
<dbReference type="PROSITE" id="PS00760">
    <property type="entry name" value="SPASE_I_2"/>
    <property type="match status" value="1"/>
</dbReference>
<evidence type="ECO:0000256" key="6">
    <source>
        <dbReference type="PIRSR" id="PIRSR600223-1"/>
    </source>
</evidence>
<evidence type="ECO:0000256" key="5">
    <source>
        <dbReference type="ARBA" id="ARBA00022801"/>
    </source>
</evidence>
<protein>
    <recommendedName>
        <fullName evidence="4 7">Signal peptidase I</fullName>
        <ecNumber evidence="3 7">3.4.21.89</ecNumber>
    </recommendedName>
</protein>
<dbReference type="GO" id="GO:0004252">
    <property type="term" value="F:serine-type endopeptidase activity"/>
    <property type="evidence" value="ECO:0007669"/>
    <property type="project" value="InterPro"/>
</dbReference>
<name>A0A2M9R2F5_9FLAO</name>
<dbReference type="NCBIfam" id="TIGR02227">
    <property type="entry name" value="sigpep_I_bact"/>
    <property type="match status" value="2"/>
</dbReference>
<evidence type="ECO:0000256" key="4">
    <source>
        <dbReference type="ARBA" id="ARBA00019232"/>
    </source>
</evidence>
<dbReference type="GO" id="GO:0016020">
    <property type="term" value="C:membrane"/>
    <property type="evidence" value="ECO:0007669"/>
    <property type="project" value="UniProtKB-SubCell"/>
</dbReference>
<dbReference type="PROSITE" id="PS00761">
    <property type="entry name" value="SPASE_I_3"/>
    <property type="match status" value="1"/>
</dbReference>
<reference evidence="9 10" key="1">
    <citation type="submission" date="2017-06" db="EMBL/GenBank/DDBJ databases">
        <title>Description of Avrilella dinanensis gen. nov. sp. nov.</title>
        <authorList>
            <person name="Leyer C."/>
            <person name="Sassi M."/>
            <person name="Minet J."/>
            <person name="Kayal S."/>
            <person name="Cattoir V."/>
        </authorList>
    </citation>
    <scope>NUCLEOTIDE SEQUENCE [LARGE SCALE GENOMIC DNA]</scope>
    <source>
        <strain evidence="9 10">UR159</strain>
    </source>
</reference>
<gene>
    <name evidence="9" type="ORF">CDL10_11260</name>
</gene>
<sequence>MTLTQWLIFFLVVQLIHFAGTWKLYIKAGRKAWEAAVPVYNAVVLMKIINRPTWWVILLFIPVVNLIMFPVVWVEILRSFGKNKPVDTILGVVTLGFYIYYINYTQNVTHIPDRSTKPKTESGETVSSILFAIVVATIIHSYFIQPFTIPTSSLEKTLLVGDWLFVSKMNYGARTPKTAVAFPMVHDTIPLAGIKSYTKFPQLPSFRLPGFQTPKHNDIVVFNWPTDTVPYFGYSGPLRYDKPVDKKSNYVKRLVGLPGDDLSVKDGVVYINNEVLDLGDRAKIQYTYDVNTNGNNAELAQVIKDFNITEYGVPDQNNPTRIIMTLTDEARDKIKDLSSVISVEKKVMRAPEYKAKRLANGDVVSTEKLGIFPHNQPAWSADNLGPIHIPAEGEVVNLTLDNLPFYKAIIKDYENNTLEVRDGQIYINGKVTTQYTIQQNYYYMMGDNRHNSEDSRYWGFVPQDHIVGKPVLIWMSLDQNVPWSKAFDKFRWDRMFTTVHGSGQPRSYLFVVVLLLAGWAVYGFVQRRKKKKSAYKV</sequence>
<dbReference type="EMBL" id="NIPO01000003">
    <property type="protein sequence ID" value="PJR03034.1"/>
    <property type="molecule type" value="Genomic_DNA"/>
</dbReference>
<accession>A0A2M9R2F5</accession>
<dbReference type="InterPro" id="IPR019757">
    <property type="entry name" value="Pept_S26A_signal_pept_1_Lys-AS"/>
</dbReference>
<evidence type="ECO:0000313" key="10">
    <source>
        <dbReference type="Proteomes" id="UP000231960"/>
    </source>
</evidence>
<dbReference type="EC" id="3.4.21.89" evidence="3 7"/>
<keyword evidence="7" id="KW-0472">Membrane</keyword>
<keyword evidence="5 7" id="KW-0378">Hydrolase</keyword>
<feature type="domain" description="Peptidase S26" evidence="8">
    <location>
        <begin position="124"/>
        <end position="295"/>
    </location>
</feature>
<dbReference type="GO" id="GO:0009003">
    <property type="term" value="F:signal peptidase activity"/>
    <property type="evidence" value="ECO:0007669"/>
    <property type="project" value="UniProtKB-EC"/>
</dbReference>
<comment type="caution">
    <text evidence="7">Lacks conserved residue(s) required for the propagation of feature annotation.</text>
</comment>
<dbReference type="InterPro" id="IPR043739">
    <property type="entry name" value="DUF5684"/>
</dbReference>
<comment type="subcellular location">
    <subcellularLocation>
        <location evidence="7">Membrane</location>
        <topology evidence="7">Single-pass type II membrane protein</topology>
    </subcellularLocation>
</comment>
<evidence type="ECO:0000313" key="9">
    <source>
        <dbReference type="EMBL" id="PJR03034.1"/>
    </source>
</evidence>
<evidence type="ECO:0000256" key="2">
    <source>
        <dbReference type="ARBA" id="ARBA00009370"/>
    </source>
</evidence>
<dbReference type="InterPro" id="IPR036286">
    <property type="entry name" value="LexA/Signal_pep-like_sf"/>
</dbReference>
<comment type="catalytic activity">
    <reaction evidence="1 7">
        <text>Cleavage of hydrophobic, N-terminal signal or leader sequences from secreted and periplasmic proteins.</text>
        <dbReference type="EC" id="3.4.21.89"/>
    </reaction>
</comment>
<feature type="active site" evidence="6">
    <location>
        <position position="252"/>
    </location>
</feature>
<feature type="transmembrane region" description="Helical" evidence="7">
    <location>
        <begin position="54"/>
        <end position="74"/>
    </location>
</feature>
<dbReference type="Proteomes" id="UP000231960">
    <property type="component" value="Unassembled WGS sequence"/>
</dbReference>
<dbReference type="RefSeq" id="WP_100678773.1">
    <property type="nucleotide sequence ID" value="NZ_NIPO01000003.1"/>
</dbReference>
<keyword evidence="7" id="KW-0812">Transmembrane</keyword>
<dbReference type="GO" id="GO:0006465">
    <property type="term" value="P:signal peptide processing"/>
    <property type="evidence" value="ECO:0007669"/>
    <property type="project" value="InterPro"/>
</dbReference>
<dbReference type="PANTHER" id="PTHR43390">
    <property type="entry name" value="SIGNAL PEPTIDASE I"/>
    <property type="match status" value="1"/>
</dbReference>